<name>A0ABS6AU53_9NOCA</name>
<feature type="domain" description="DUF8176" evidence="3">
    <location>
        <begin position="196"/>
        <end position="315"/>
    </location>
</feature>
<keyword evidence="2" id="KW-0472">Membrane</keyword>
<proteinExistence type="predicted"/>
<keyword evidence="2" id="KW-0812">Transmembrane</keyword>
<evidence type="ECO:0000259" key="3">
    <source>
        <dbReference type="Pfam" id="PF26527"/>
    </source>
</evidence>
<comment type="caution">
    <text evidence="4">The sequence shown here is derived from an EMBL/GenBank/DDBJ whole genome shotgun (WGS) entry which is preliminary data.</text>
</comment>
<evidence type="ECO:0000313" key="4">
    <source>
        <dbReference type="EMBL" id="MBU3061537.1"/>
    </source>
</evidence>
<keyword evidence="2" id="KW-1133">Transmembrane helix</keyword>
<dbReference type="Pfam" id="PF26527">
    <property type="entry name" value="DUF8176"/>
    <property type="match status" value="1"/>
</dbReference>
<feature type="region of interest" description="Disordered" evidence="1">
    <location>
        <begin position="1"/>
        <end position="125"/>
    </location>
</feature>
<keyword evidence="5" id="KW-1185">Reference proteome</keyword>
<reference evidence="4 5" key="1">
    <citation type="submission" date="2021-06" db="EMBL/GenBank/DDBJ databases">
        <title>Actinomycetes sequencing.</title>
        <authorList>
            <person name="Shan Q."/>
        </authorList>
    </citation>
    <scope>NUCLEOTIDE SEQUENCE [LARGE SCALE GENOMIC DNA]</scope>
    <source>
        <strain evidence="4 5">NEAU-G5</strain>
    </source>
</reference>
<evidence type="ECO:0000313" key="5">
    <source>
        <dbReference type="Proteomes" id="UP000733379"/>
    </source>
</evidence>
<feature type="compositionally biased region" description="Basic residues" evidence="1">
    <location>
        <begin position="27"/>
        <end position="43"/>
    </location>
</feature>
<sequence length="319" mass="33361">MTPPDSGPPDPGSDNPFDLGLPMLRPPARRRPSRRGAPRRRPPRRDPLPIPGSGDHSGGWEEWLDQGAQQPNPEPAAPPPPMPAREYDYGDPDNAALVPKIVDRTGASAGSRLRRARPRTGNAPPSRDKIISALILAGVAIVVVSVILTVLHTGKHRHPGMLSAPAPTLAGAAAASAAPSSSASDVPSVPGVVASDGCEQRHDADVVSGTDPGGTGSAPDAILAFERAYYVQRSGYAARAVVAPDAKVPAADQIQRGINKTPVGTRYCVSITRGSPDGTQWEVRLTEQKPTKDPKTYTQIITTQTVGDRTLIAVIADGG</sequence>
<gene>
    <name evidence="4" type="ORF">KO481_08375</name>
</gene>
<accession>A0ABS6AU53</accession>
<feature type="compositionally biased region" description="Pro residues" evidence="1">
    <location>
        <begin position="72"/>
        <end position="83"/>
    </location>
</feature>
<dbReference type="RefSeq" id="WP_215916405.1">
    <property type="nucleotide sequence ID" value="NZ_JAHKNI010000002.1"/>
</dbReference>
<feature type="compositionally biased region" description="Pro residues" evidence="1">
    <location>
        <begin position="1"/>
        <end position="11"/>
    </location>
</feature>
<protein>
    <recommendedName>
        <fullName evidence="3">DUF8176 domain-containing protein</fullName>
    </recommendedName>
</protein>
<dbReference type="EMBL" id="JAHKNI010000002">
    <property type="protein sequence ID" value="MBU3061537.1"/>
    <property type="molecule type" value="Genomic_DNA"/>
</dbReference>
<evidence type="ECO:0000256" key="2">
    <source>
        <dbReference type="SAM" id="Phobius"/>
    </source>
</evidence>
<evidence type="ECO:0000256" key="1">
    <source>
        <dbReference type="SAM" id="MobiDB-lite"/>
    </source>
</evidence>
<feature type="transmembrane region" description="Helical" evidence="2">
    <location>
        <begin position="130"/>
        <end position="151"/>
    </location>
</feature>
<dbReference type="Proteomes" id="UP000733379">
    <property type="component" value="Unassembled WGS sequence"/>
</dbReference>
<organism evidence="4 5">
    <name type="scientific">Nocardia albiluteola</name>
    <dbReference type="NCBI Taxonomy" id="2842303"/>
    <lineage>
        <taxon>Bacteria</taxon>
        <taxon>Bacillati</taxon>
        <taxon>Actinomycetota</taxon>
        <taxon>Actinomycetes</taxon>
        <taxon>Mycobacteriales</taxon>
        <taxon>Nocardiaceae</taxon>
        <taxon>Nocardia</taxon>
    </lineage>
</organism>
<dbReference type="InterPro" id="IPR058489">
    <property type="entry name" value="DUF8176"/>
</dbReference>